<evidence type="ECO:0000256" key="2">
    <source>
        <dbReference type="SAM" id="Phobius"/>
    </source>
</evidence>
<dbReference type="AlphaFoldDB" id="A0A4D6LQX4"/>
<keyword evidence="2" id="KW-1133">Transmembrane helix</keyword>
<proteinExistence type="predicted"/>
<organism evidence="4 5">
    <name type="scientific">Vigna unguiculata</name>
    <name type="common">Cowpea</name>
    <dbReference type="NCBI Taxonomy" id="3917"/>
    <lineage>
        <taxon>Eukaryota</taxon>
        <taxon>Viridiplantae</taxon>
        <taxon>Streptophyta</taxon>
        <taxon>Embryophyta</taxon>
        <taxon>Tracheophyta</taxon>
        <taxon>Spermatophyta</taxon>
        <taxon>Magnoliopsida</taxon>
        <taxon>eudicotyledons</taxon>
        <taxon>Gunneridae</taxon>
        <taxon>Pentapetalae</taxon>
        <taxon>rosids</taxon>
        <taxon>fabids</taxon>
        <taxon>Fabales</taxon>
        <taxon>Fabaceae</taxon>
        <taxon>Papilionoideae</taxon>
        <taxon>50 kb inversion clade</taxon>
        <taxon>NPAAA clade</taxon>
        <taxon>indigoferoid/millettioid clade</taxon>
        <taxon>Phaseoleae</taxon>
        <taxon>Vigna</taxon>
    </lineage>
</organism>
<sequence>MDDDRGHRFLNNFMILLLAMGLSAFFVSMCHLIAICFWYQRITHQNPPQRHPTPPATASTAVQMIPTHTYHRKRVDGGVVSGDGDEGGTCVVCLGEFEEGEKLRRLPECMHCFHVACIDTWLCSHSSCPVCRSIAAPPLGVLHSEHDLNDAYEHSIHMTQFSVVQNGFVLRG</sequence>
<reference evidence="4 5" key="1">
    <citation type="submission" date="2019-04" db="EMBL/GenBank/DDBJ databases">
        <title>An improved genome assembly and genetic linkage map for asparagus bean, Vigna unguiculata ssp. sesquipedialis.</title>
        <authorList>
            <person name="Xia Q."/>
            <person name="Zhang R."/>
            <person name="Dong Y."/>
        </authorList>
    </citation>
    <scope>NUCLEOTIDE SEQUENCE [LARGE SCALE GENOMIC DNA]</scope>
    <source>
        <tissue evidence="4">Leaf</tissue>
    </source>
</reference>
<evidence type="ECO:0000313" key="5">
    <source>
        <dbReference type="Proteomes" id="UP000501690"/>
    </source>
</evidence>
<evidence type="ECO:0000259" key="3">
    <source>
        <dbReference type="PROSITE" id="PS50089"/>
    </source>
</evidence>
<protein>
    <submittedName>
        <fullName evidence="4">E3 ubiquitin-protein ligase</fullName>
    </submittedName>
</protein>
<dbReference type="GO" id="GO:0008270">
    <property type="term" value="F:zinc ion binding"/>
    <property type="evidence" value="ECO:0007669"/>
    <property type="project" value="UniProtKB-KW"/>
</dbReference>
<keyword evidence="1" id="KW-0863">Zinc-finger</keyword>
<dbReference type="CDD" id="cd16461">
    <property type="entry name" value="RING-H2_EL5-like"/>
    <property type="match status" value="1"/>
</dbReference>
<evidence type="ECO:0000313" key="4">
    <source>
        <dbReference type="EMBL" id="QCD90910.1"/>
    </source>
</evidence>
<dbReference type="SMART" id="SM00184">
    <property type="entry name" value="RING"/>
    <property type="match status" value="1"/>
</dbReference>
<name>A0A4D6LQX4_VIGUN</name>
<dbReference type="Pfam" id="PF13639">
    <property type="entry name" value="zf-RING_2"/>
    <property type="match status" value="1"/>
</dbReference>
<dbReference type="GO" id="GO:0016567">
    <property type="term" value="P:protein ubiquitination"/>
    <property type="evidence" value="ECO:0007669"/>
    <property type="project" value="UniProtKB-UniPathway"/>
</dbReference>
<keyword evidence="5" id="KW-1185">Reference proteome</keyword>
<keyword evidence="2" id="KW-0472">Membrane</keyword>
<dbReference type="InterPro" id="IPR013083">
    <property type="entry name" value="Znf_RING/FYVE/PHD"/>
</dbReference>
<dbReference type="Gene3D" id="3.30.40.10">
    <property type="entry name" value="Zinc/RING finger domain, C3HC4 (zinc finger)"/>
    <property type="match status" value="1"/>
</dbReference>
<keyword evidence="2" id="KW-0812">Transmembrane</keyword>
<accession>A0A4D6LQX4</accession>
<dbReference type="SUPFAM" id="SSF57850">
    <property type="entry name" value="RING/U-box"/>
    <property type="match status" value="1"/>
</dbReference>
<dbReference type="PANTHER" id="PTHR45676:SF185">
    <property type="entry name" value="RING-TYPE E3 UBIQUITIN TRANSFERASE"/>
    <property type="match status" value="1"/>
</dbReference>
<keyword evidence="1" id="KW-0479">Metal-binding</keyword>
<keyword evidence="1" id="KW-0862">Zinc</keyword>
<dbReference type="Proteomes" id="UP000501690">
    <property type="component" value="Linkage Group LG4"/>
</dbReference>
<dbReference type="UniPathway" id="UPA00143"/>
<feature type="domain" description="RING-type" evidence="3">
    <location>
        <begin position="90"/>
        <end position="132"/>
    </location>
</feature>
<evidence type="ECO:0000256" key="1">
    <source>
        <dbReference type="PROSITE-ProRule" id="PRU00175"/>
    </source>
</evidence>
<feature type="transmembrane region" description="Helical" evidence="2">
    <location>
        <begin position="12"/>
        <end position="40"/>
    </location>
</feature>
<dbReference type="PANTHER" id="PTHR45676">
    <property type="entry name" value="RING-H2 FINGER PROTEIN ATL51-RELATED"/>
    <property type="match status" value="1"/>
</dbReference>
<dbReference type="EMBL" id="CP039348">
    <property type="protein sequence ID" value="QCD90910.1"/>
    <property type="molecule type" value="Genomic_DNA"/>
</dbReference>
<dbReference type="InterPro" id="IPR001841">
    <property type="entry name" value="Znf_RING"/>
</dbReference>
<dbReference type="PROSITE" id="PS50089">
    <property type="entry name" value="ZF_RING_2"/>
    <property type="match status" value="1"/>
</dbReference>
<gene>
    <name evidence="4" type="ORF">DEO72_LG4g1871</name>
</gene>